<dbReference type="InterPro" id="IPR000994">
    <property type="entry name" value="Pept_M24"/>
</dbReference>
<feature type="binding site" evidence="6">
    <location>
        <position position="170"/>
    </location>
    <ligand>
        <name>a divalent metal cation</name>
        <dbReference type="ChEBI" id="CHEBI:60240"/>
        <label>2</label>
        <note>catalytic</note>
    </ligand>
</feature>
<evidence type="ECO:0000256" key="4">
    <source>
        <dbReference type="ARBA" id="ARBA00022723"/>
    </source>
</evidence>
<comment type="function">
    <text evidence="1 6">Removes the N-terminal methionine from nascent proteins. The N-terminal methionine is often cleaved when the second residue in the primary sequence is small and uncharged (Met-Ala-, Cys, Gly, Pro, Ser, Thr, or Val). Requires deformylation of the N(alpha)-formylated initiator methionine before it can be hydrolyzed.</text>
</comment>
<protein>
    <recommendedName>
        <fullName evidence="6 7">Methionine aminopeptidase</fullName>
        <shortName evidence="6">MAP</shortName>
        <shortName evidence="6">MetAP</shortName>
        <ecNumber evidence="6 7">3.4.11.18</ecNumber>
    </recommendedName>
    <alternativeName>
        <fullName evidence="6">Peptidase M</fullName>
    </alternativeName>
</protein>
<keyword evidence="2 6" id="KW-0031">Aminopeptidase</keyword>
<evidence type="ECO:0000256" key="6">
    <source>
        <dbReference type="HAMAP-Rule" id="MF_01974"/>
    </source>
</evidence>
<accession>A0A172YCH1</accession>
<feature type="binding site" evidence="6">
    <location>
        <position position="205"/>
    </location>
    <ligand>
        <name>a divalent metal cation</name>
        <dbReference type="ChEBI" id="CHEBI:60240"/>
        <label>2</label>
        <note>catalytic</note>
    </ligand>
</feature>
<comment type="cofactor">
    <cofactor evidence="6">
        <name>Co(2+)</name>
        <dbReference type="ChEBI" id="CHEBI:48828"/>
    </cofactor>
    <cofactor evidence="6">
        <name>Zn(2+)</name>
        <dbReference type="ChEBI" id="CHEBI:29105"/>
    </cofactor>
    <cofactor evidence="6">
        <name>Mn(2+)</name>
        <dbReference type="ChEBI" id="CHEBI:29035"/>
    </cofactor>
    <cofactor evidence="6">
        <name>Fe(2+)</name>
        <dbReference type="ChEBI" id="CHEBI:29033"/>
    </cofactor>
    <text evidence="6">Binds 2 divalent metal cations per subunit. Has a high-affinity and a low affinity metal-binding site. The true nature of the physiological cofactor is under debate. The enzyme is active with cobalt, zinc, manganese or divalent iron ions. Most likely, methionine aminopeptidases function as mononuclear Fe(2+)-metalloproteases under physiological conditions, and the catalytically relevant metal-binding site has been assigned to the histidine-containing high-affinity site.</text>
</comment>
<feature type="binding site" evidence="6">
    <location>
        <position position="97"/>
    </location>
    <ligand>
        <name>a divalent metal cation</name>
        <dbReference type="ChEBI" id="CHEBI:60240"/>
        <label>1</label>
    </ligand>
</feature>
<dbReference type="Pfam" id="PF00557">
    <property type="entry name" value="Peptidase_M24"/>
    <property type="match status" value="1"/>
</dbReference>
<feature type="binding site" evidence="6">
    <location>
        <position position="177"/>
    </location>
    <ligand>
        <name>substrate</name>
    </ligand>
</feature>
<evidence type="ECO:0000256" key="7">
    <source>
        <dbReference type="RuleBase" id="RU003653"/>
    </source>
</evidence>
<keyword evidence="4 6" id="KW-0479">Metal-binding</keyword>
<proteinExistence type="inferred from homology"/>
<evidence type="ECO:0000313" key="9">
    <source>
        <dbReference type="EMBL" id="ANF56933.1"/>
    </source>
</evidence>
<dbReference type="PROSITE" id="PS00680">
    <property type="entry name" value="MAP_1"/>
    <property type="match status" value="1"/>
</dbReference>
<dbReference type="AlphaFoldDB" id="A0A172YCH1"/>
<dbReference type="PANTHER" id="PTHR43330:SF27">
    <property type="entry name" value="METHIONINE AMINOPEPTIDASE"/>
    <property type="match status" value="1"/>
</dbReference>
<dbReference type="Gene3D" id="3.90.230.10">
    <property type="entry name" value="Creatinase/methionine aminopeptidase superfamily"/>
    <property type="match status" value="1"/>
</dbReference>
<feature type="binding site" evidence="6">
    <location>
        <position position="236"/>
    </location>
    <ligand>
        <name>a divalent metal cation</name>
        <dbReference type="ChEBI" id="CHEBI:60240"/>
        <label>1</label>
    </ligand>
</feature>
<keyword evidence="5 6" id="KW-0378">Hydrolase</keyword>
<dbReference type="EMBL" id="CP015243">
    <property type="protein sequence ID" value="ANF56933.1"/>
    <property type="molecule type" value="Genomic_DNA"/>
</dbReference>
<dbReference type="GO" id="GO:0004239">
    <property type="term" value="F:initiator methionyl aminopeptidase activity"/>
    <property type="evidence" value="ECO:0007669"/>
    <property type="project" value="UniProtKB-UniRule"/>
</dbReference>
<feature type="binding site" evidence="6">
    <location>
        <position position="236"/>
    </location>
    <ligand>
        <name>a divalent metal cation</name>
        <dbReference type="ChEBI" id="CHEBI:60240"/>
        <label>2</label>
        <note>catalytic</note>
    </ligand>
</feature>
<dbReference type="EC" id="3.4.11.18" evidence="6 7"/>
<dbReference type="InterPro" id="IPR036005">
    <property type="entry name" value="Creatinase/aminopeptidase-like"/>
</dbReference>
<dbReference type="STRING" id="376489.A5892_05190"/>
<dbReference type="GO" id="GO:0006508">
    <property type="term" value="P:proteolysis"/>
    <property type="evidence" value="ECO:0007669"/>
    <property type="project" value="UniProtKB-KW"/>
</dbReference>
<comment type="catalytic activity">
    <reaction evidence="6 7">
        <text>Release of N-terminal amino acids, preferentially methionine, from peptides and arylamides.</text>
        <dbReference type="EC" id="3.4.11.18"/>
    </reaction>
</comment>
<dbReference type="NCBIfam" id="TIGR00500">
    <property type="entry name" value="met_pdase_I"/>
    <property type="match status" value="1"/>
</dbReference>
<dbReference type="KEGG" id="haa:A5892_05190"/>
<dbReference type="GO" id="GO:0070006">
    <property type="term" value="F:metalloaminopeptidase activity"/>
    <property type="evidence" value="ECO:0007669"/>
    <property type="project" value="UniProtKB-UniRule"/>
</dbReference>
<evidence type="ECO:0000256" key="2">
    <source>
        <dbReference type="ARBA" id="ARBA00022438"/>
    </source>
</evidence>
<dbReference type="InterPro" id="IPR001714">
    <property type="entry name" value="Pept_M24_MAP"/>
</dbReference>
<sequence length="265" mass="29599">MNIPIYTPEEIAKLRIAGRLAAKVLEMIAPHIQPGISTGELDRLCHRYIEDDLDCVSATIGYHGYQHATCISLNHVVCHGIPDFDKKLKRGDILNIDVTIIKDGFYGDTSAMYIVGENIKGERLSRITRECLYEAMKVMRAGTRLSEIGRVIQRHAESNGYSVVRDFCGHGIGKEFHQDPQVLHYDGYDERTDAVLEEGMCLTVEPMINAGGWATKVLRDGWTAVTRDKSLSAQWEHTLIVSADGVIVTTKREDEDLSFLGGEYA</sequence>
<dbReference type="InterPro" id="IPR002467">
    <property type="entry name" value="Pept_M24A_MAP1"/>
</dbReference>
<feature type="domain" description="Peptidase M24" evidence="8">
    <location>
        <begin position="13"/>
        <end position="242"/>
    </location>
</feature>
<evidence type="ECO:0000313" key="10">
    <source>
        <dbReference type="Proteomes" id="UP000077875"/>
    </source>
</evidence>
<dbReference type="CDD" id="cd01086">
    <property type="entry name" value="MetAP1"/>
    <property type="match status" value="1"/>
</dbReference>
<gene>
    <name evidence="6" type="primary">map</name>
    <name evidence="9" type="ORF">A5892_05190</name>
</gene>
<dbReference type="PRINTS" id="PR00599">
    <property type="entry name" value="MAPEPTIDASE"/>
</dbReference>
<evidence type="ECO:0000259" key="8">
    <source>
        <dbReference type="Pfam" id="PF00557"/>
    </source>
</evidence>
<feature type="binding site" evidence="6">
    <location>
        <position position="79"/>
    </location>
    <ligand>
        <name>substrate</name>
    </ligand>
</feature>
<dbReference type="SUPFAM" id="SSF55920">
    <property type="entry name" value="Creatinase/aminopeptidase"/>
    <property type="match status" value="1"/>
</dbReference>
<feature type="binding site" evidence="6">
    <location>
        <position position="108"/>
    </location>
    <ligand>
        <name>a divalent metal cation</name>
        <dbReference type="ChEBI" id="CHEBI:60240"/>
        <label>2</label>
        <note>catalytic</note>
    </ligand>
</feature>
<comment type="similarity">
    <text evidence="6">Belongs to the peptidase M24A family. Methionine aminopeptidase type 1 subfamily.</text>
</comment>
<dbReference type="GO" id="GO:0046872">
    <property type="term" value="F:metal ion binding"/>
    <property type="evidence" value="ECO:0007669"/>
    <property type="project" value="UniProtKB-UniRule"/>
</dbReference>
<evidence type="ECO:0000256" key="3">
    <source>
        <dbReference type="ARBA" id="ARBA00022670"/>
    </source>
</evidence>
<dbReference type="Proteomes" id="UP000077875">
    <property type="component" value="Chromosome"/>
</dbReference>
<dbReference type="PANTHER" id="PTHR43330">
    <property type="entry name" value="METHIONINE AMINOPEPTIDASE"/>
    <property type="match status" value="1"/>
</dbReference>
<comment type="subunit">
    <text evidence="6">Monomer.</text>
</comment>
<keyword evidence="3 6" id="KW-0645">Protease</keyword>
<evidence type="ECO:0000256" key="5">
    <source>
        <dbReference type="ARBA" id="ARBA00022801"/>
    </source>
</evidence>
<organism evidence="9 10">
    <name type="scientific">Halotalea alkalilenta</name>
    <dbReference type="NCBI Taxonomy" id="376489"/>
    <lineage>
        <taxon>Bacteria</taxon>
        <taxon>Pseudomonadati</taxon>
        <taxon>Pseudomonadota</taxon>
        <taxon>Gammaproteobacteria</taxon>
        <taxon>Oceanospirillales</taxon>
        <taxon>Halomonadaceae</taxon>
        <taxon>Halotalea</taxon>
    </lineage>
</organism>
<keyword evidence="10" id="KW-1185">Reference proteome</keyword>
<feature type="binding site" evidence="6">
    <location>
        <position position="108"/>
    </location>
    <ligand>
        <name>a divalent metal cation</name>
        <dbReference type="ChEBI" id="CHEBI:60240"/>
        <label>1</label>
    </ligand>
</feature>
<reference evidence="9 10" key="1">
    <citation type="submission" date="2016-04" db="EMBL/GenBank/DDBJ databases">
        <title>Complete Genome Sequence of Halotalea alkalilenta IHB B 13600.</title>
        <authorList>
            <person name="Swarnkar M.K."/>
            <person name="Sharma A."/>
            <person name="Kaushal K."/>
            <person name="Soni R."/>
            <person name="Rana S."/>
            <person name="Singh A.K."/>
            <person name="Gulati A."/>
        </authorList>
    </citation>
    <scope>NUCLEOTIDE SEQUENCE [LARGE SCALE GENOMIC DNA]</scope>
    <source>
        <strain evidence="9 10">IHB B 13600</strain>
    </source>
</reference>
<name>A0A172YCH1_9GAMM</name>
<dbReference type="GO" id="GO:0005829">
    <property type="term" value="C:cytosol"/>
    <property type="evidence" value="ECO:0007669"/>
    <property type="project" value="TreeGrafter"/>
</dbReference>
<dbReference type="RefSeq" id="WP_064121897.1">
    <property type="nucleotide sequence ID" value="NZ_CP015243.1"/>
</dbReference>
<evidence type="ECO:0000256" key="1">
    <source>
        <dbReference type="ARBA" id="ARBA00002521"/>
    </source>
</evidence>
<dbReference type="HAMAP" id="MF_01974">
    <property type="entry name" value="MetAP_1"/>
    <property type="match status" value="1"/>
</dbReference>